<feature type="compositionally biased region" description="Low complexity" evidence="1">
    <location>
        <begin position="1"/>
        <end position="11"/>
    </location>
</feature>
<keyword evidence="3" id="KW-1185">Reference proteome</keyword>
<accession>A0A8T2VLG8</accession>
<reference evidence="2" key="1">
    <citation type="submission" date="2021-08" db="EMBL/GenBank/DDBJ databases">
        <title>WGS assembly of Ceratopteris richardii.</title>
        <authorList>
            <person name="Marchant D.B."/>
            <person name="Chen G."/>
            <person name="Jenkins J."/>
            <person name="Shu S."/>
            <person name="Leebens-Mack J."/>
            <person name="Grimwood J."/>
            <person name="Schmutz J."/>
            <person name="Soltis P."/>
            <person name="Soltis D."/>
            <person name="Chen Z.-H."/>
        </authorList>
    </citation>
    <scope>NUCLEOTIDE SEQUENCE</scope>
    <source>
        <strain evidence="2">Whitten #5841</strain>
        <tissue evidence="2">Leaf</tissue>
    </source>
</reference>
<dbReference type="OrthoDB" id="1847243at2759"/>
<dbReference type="OMA" id="WIALHRI"/>
<comment type="caution">
    <text evidence="2">The sequence shown here is derived from an EMBL/GenBank/DDBJ whole genome shotgun (WGS) entry which is preliminary data.</text>
</comment>
<feature type="region of interest" description="Disordered" evidence="1">
    <location>
        <begin position="1"/>
        <end position="112"/>
    </location>
</feature>
<gene>
    <name evidence="2" type="ORF">KP509_01G084400</name>
</gene>
<dbReference type="Proteomes" id="UP000825935">
    <property type="component" value="Chromosome 1"/>
</dbReference>
<dbReference type="EMBL" id="CM035406">
    <property type="protein sequence ID" value="KAH7446964.1"/>
    <property type="molecule type" value="Genomic_DNA"/>
</dbReference>
<dbReference type="AlphaFoldDB" id="A0A8T2VLG8"/>
<feature type="compositionally biased region" description="Polar residues" evidence="1">
    <location>
        <begin position="56"/>
        <end position="66"/>
    </location>
</feature>
<evidence type="ECO:0000256" key="1">
    <source>
        <dbReference type="SAM" id="MobiDB-lite"/>
    </source>
</evidence>
<protein>
    <submittedName>
        <fullName evidence="2">Uncharacterized protein</fullName>
    </submittedName>
</protein>
<name>A0A8T2VLG8_CERRI</name>
<sequence length="112" mass="11629">MSLESPPIESPSIKKSEPPSSPSSFDVESPPPANFKSLSPPPSNEDPSHENPPKGLSTSPPSSKVESFSPPPSTNTTLSSPPPYPSQNSRPTSSPSPQGSSSHHSTSKNQGL</sequence>
<feature type="compositionally biased region" description="Low complexity" evidence="1">
    <location>
        <begin position="89"/>
        <end position="104"/>
    </location>
</feature>
<proteinExistence type="predicted"/>
<evidence type="ECO:0000313" key="2">
    <source>
        <dbReference type="EMBL" id="KAH7446964.1"/>
    </source>
</evidence>
<feature type="compositionally biased region" description="Pro residues" evidence="1">
    <location>
        <begin position="29"/>
        <end position="44"/>
    </location>
</feature>
<evidence type="ECO:0000313" key="3">
    <source>
        <dbReference type="Proteomes" id="UP000825935"/>
    </source>
</evidence>
<organism evidence="2 3">
    <name type="scientific">Ceratopteris richardii</name>
    <name type="common">Triangle waterfern</name>
    <dbReference type="NCBI Taxonomy" id="49495"/>
    <lineage>
        <taxon>Eukaryota</taxon>
        <taxon>Viridiplantae</taxon>
        <taxon>Streptophyta</taxon>
        <taxon>Embryophyta</taxon>
        <taxon>Tracheophyta</taxon>
        <taxon>Polypodiopsida</taxon>
        <taxon>Polypodiidae</taxon>
        <taxon>Polypodiales</taxon>
        <taxon>Pteridineae</taxon>
        <taxon>Pteridaceae</taxon>
        <taxon>Parkerioideae</taxon>
        <taxon>Ceratopteris</taxon>
    </lineage>
</organism>